<organism evidence="4 5">
    <name type="scientific">Paramecium pentaurelia</name>
    <dbReference type="NCBI Taxonomy" id="43138"/>
    <lineage>
        <taxon>Eukaryota</taxon>
        <taxon>Sar</taxon>
        <taxon>Alveolata</taxon>
        <taxon>Ciliophora</taxon>
        <taxon>Intramacronucleata</taxon>
        <taxon>Oligohymenophorea</taxon>
        <taxon>Peniculida</taxon>
        <taxon>Parameciidae</taxon>
        <taxon>Paramecium</taxon>
    </lineage>
</organism>
<evidence type="ECO:0000256" key="2">
    <source>
        <dbReference type="ARBA" id="ARBA00022737"/>
    </source>
</evidence>
<evidence type="ECO:0000256" key="1">
    <source>
        <dbReference type="ARBA" id="ARBA00022574"/>
    </source>
</evidence>
<dbReference type="PANTHER" id="PTHR19853">
    <property type="entry name" value="WD REPEAT CONTAINING PROTEIN 3 WDR3"/>
    <property type="match status" value="1"/>
</dbReference>
<reference evidence="4" key="1">
    <citation type="submission" date="2021-01" db="EMBL/GenBank/DDBJ databases">
        <authorList>
            <consortium name="Genoscope - CEA"/>
            <person name="William W."/>
        </authorList>
    </citation>
    <scope>NUCLEOTIDE SEQUENCE</scope>
</reference>
<proteinExistence type="predicted"/>
<dbReference type="Proteomes" id="UP000689195">
    <property type="component" value="Unassembled WGS sequence"/>
</dbReference>
<dbReference type="InterPro" id="IPR051570">
    <property type="entry name" value="TBC1_cilium_biogenesis"/>
</dbReference>
<gene>
    <name evidence="4" type="ORF">PPENT_87.1.T0020380</name>
</gene>
<evidence type="ECO:0000256" key="3">
    <source>
        <dbReference type="SAM" id="MobiDB-lite"/>
    </source>
</evidence>
<dbReference type="GO" id="GO:0032040">
    <property type="term" value="C:small-subunit processome"/>
    <property type="evidence" value="ECO:0007669"/>
    <property type="project" value="TreeGrafter"/>
</dbReference>
<name>A0A8S1S1D7_9CILI</name>
<dbReference type="GO" id="GO:0030515">
    <property type="term" value="F:snoRNA binding"/>
    <property type="evidence" value="ECO:0007669"/>
    <property type="project" value="TreeGrafter"/>
</dbReference>
<evidence type="ECO:0000313" key="5">
    <source>
        <dbReference type="Proteomes" id="UP000689195"/>
    </source>
</evidence>
<dbReference type="PANTHER" id="PTHR19853:SF0">
    <property type="entry name" value="WD REPEAT-CONTAINING PROTEIN 3"/>
    <property type="match status" value="1"/>
</dbReference>
<feature type="region of interest" description="Disordered" evidence="3">
    <location>
        <begin position="676"/>
        <end position="698"/>
    </location>
</feature>
<dbReference type="AlphaFoldDB" id="A0A8S1S1D7"/>
<dbReference type="GO" id="GO:0034388">
    <property type="term" value="C:Pwp2p-containing subcomplex of 90S preribosome"/>
    <property type="evidence" value="ECO:0007669"/>
    <property type="project" value="TreeGrafter"/>
</dbReference>
<evidence type="ECO:0000313" key="4">
    <source>
        <dbReference type="EMBL" id="CAD8133392.1"/>
    </source>
</evidence>
<dbReference type="GO" id="GO:0030490">
    <property type="term" value="P:maturation of SSU-rRNA"/>
    <property type="evidence" value="ECO:0007669"/>
    <property type="project" value="TreeGrafter"/>
</dbReference>
<dbReference type="SMART" id="SM00320">
    <property type="entry name" value="WD40"/>
    <property type="match status" value="2"/>
</dbReference>
<keyword evidence="5" id="KW-1185">Reference proteome</keyword>
<comment type="caution">
    <text evidence="4">The sequence shown here is derived from an EMBL/GenBank/DDBJ whole genome shotgun (WGS) entry which is preliminary data.</text>
</comment>
<protein>
    <submittedName>
        <fullName evidence="4">Uncharacterized protein</fullName>
    </submittedName>
</protein>
<dbReference type="EMBL" id="CAJJDO010000002">
    <property type="protein sequence ID" value="CAD8133392.1"/>
    <property type="molecule type" value="Genomic_DNA"/>
</dbReference>
<keyword evidence="2" id="KW-0677">Repeat</keyword>
<sequence length="833" mass="96683">MDKLNCWEYCNPSNFKDKLPKPYNFINKIMNTMILNEVYNKIFEIEKYRDDPNYEGHLRTLPPQGIFEIPQLTYISRDSSDNLIAAGDSQGNLMILDLIKKIRIAKKETNGKRILKVCLSDREQAMDEYKNVCAIGVIHHNDPTVYIYRYRINENKIQLHYTITMSKDKNQIGEYPVDINISQYCQYISIAQYNGFIKIFRIPDIKIDNQQSFNQNNNNIDAQSPIQNQQKMAGRVREYQQIGSQQQQNINLQSSPLDIQCIELTDLVYQVKFRGIQKQLNYNGILEKMKTESVKESTQVEDKVDLKKKSGVPNKKTVESSQVVVDEILYEENENTTQISDEDYPEQKFKALVEFVTERLNFQNGNRTFNAYKQQECVTGIVVGWTNTTILEIHKFANACKSALPEYLNTQQIQTTIQQKMKQQIIEIQILYPLSSLAISKNSINLGVGLKQGSVFLYDLIMEQEKCYLDKHIYSCTFMKFCEDNRLVSASYDGSVNIYDTQECKLLCKRTQQFRKGTRMKIEEQKQGLWRIIGMSVSNTGLAVALDAQQEVRIYDVWHGEKIAKLQPQQVMDEKSRQWVIEKPIVACFKNEILISAFTKLDSTKQTTLQIFKIFDNLVNLFPGLANIYRKGVNKEKIMNLFQRINKSELQNTSFEIPNLQGPSSNQVRITGQENRASLQRPGSIHNSNRSNKLNKLPSAINQNGRQSRAISLINSLQKSNQSEQQVDFNSSFQSNIPSQFTNRQQKQNSKQIVLTKEILHPEQFLLEKQKIQIPFLVKDELEMVQHCRNRNFEKLVRIEKVSNMIQQVGQKLAIEEEKKKLQKRYLQLSIAK</sequence>
<keyword evidence="1" id="KW-0853">WD repeat</keyword>
<feature type="compositionally biased region" description="Polar residues" evidence="3">
    <location>
        <begin position="685"/>
        <end position="698"/>
    </location>
</feature>
<dbReference type="InterPro" id="IPR001680">
    <property type="entry name" value="WD40_rpt"/>
</dbReference>
<dbReference type="OrthoDB" id="298179at2759"/>
<accession>A0A8S1S1D7</accession>